<name>A0A8K0RF32_9PLEO</name>
<keyword evidence="1" id="KW-1133">Transmembrane helix</keyword>
<evidence type="ECO:0000313" key="3">
    <source>
        <dbReference type="Proteomes" id="UP000813461"/>
    </source>
</evidence>
<dbReference type="AlphaFoldDB" id="A0A8K0RF32"/>
<organism evidence="2 3">
    <name type="scientific">Paraphoma chrysanthemicola</name>
    <dbReference type="NCBI Taxonomy" id="798071"/>
    <lineage>
        <taxon>Eukaryota</taxon>
        <taxon>Fungi</taxon>
        <taxon>Dikarya</taxon>
        <taxon>Ascomycota</taxon>
        <taxon>Pezizomycotina</taxon>
        <taxon>Dothideomycetes</taxon>
        <taxon>Pleosporomycetidae</taxon>
        <taxon>Pleosporales</taxon>
        <taxon>Pleosporineae</taxon>
        <taxon>Phaeosphaeriaceae</taxon>
        <taxon>Paraphoma</taxon>
    </lineage>
</organism>
<evidence type="ECO:0000256" key="1">
    <source>
        <dbReference type="SAM" id="Phobius"/>
    </source>
</evidence>
<feature type="transmembrane region" description="Helical" evidence="1">
    <location>
        <begin position="103"/>
        <end position="124"/>
    </location>
</feature>
<comment type="caution">
    <text evidence="2">The sequence shown here is derived from an EMBL/GenBank/DDBJ whole genome shotgun (WGS) entry which is preliminary data.</text>
</comment>
<feature type="transmembrane region" description="Helical" evidence="1">
    <location>
        <begin position="155"/>
        <end position="175"/>
    </location>
</feature>
<proteinExistence type="predicted"/>
<keyword evidence="1" id="KW-0472">Membrane</keyword>
<protein>
    <submittedName>
        <fullName evidence="2">Uncharacterized protein</fullName>
    </submittedName>
</protein>
<reference evidence="2" key="1">
    <citation type="journal article" date="2021" name="Nat. Commun.">
        <title>Genetic determinants of endophytism in the Arabidopsis root mycobiome.</title>
        <authorList>
            <person name="Mesny F."/>
            <person name="Miyauchi S."/>
            <person name="Thiergart T."/>
            <person name="Pickel B."/>
            <person name="Atanasova L."/>
            <person name="Karlsson M."/>
            <person name="Huettel B."/>
            <person name="Barry K.W."/>
            <person name="Haridas S."/>
            <person name="Chen C."/>
            <person name="Bauer D."/>
            <person name="Andreopoulos W."/>
            <person name="Pangilinan J."/>
            <person name="LaButti K."/>
            <person name="Riley R."/>
            <person name="Lipzen A."/>
            <person name="Clum A."/>
            <person name="Drula E."/>
            <person name="Henrissat B."/>
            <person name="Kohler A."/>
            <person name="Grigoriev I.V."/>
            <person name="Martin F.M."/>
            <person name="Hacquard S."/>
        </authorList>
    </citation>
    <scope>NUCLEOTIDE SEQUENCE</scope>
    <source>
        <strain evidence="2">MPI-SDFR-AT-0120</strain>
    </source>
</reference>
<feature type="transmembrane region" description="Helical" evidence="1">
    <location>
        <begin position="181"/>
        <end position="200"/>
    </location>
</feature>
<accession>A0A8K0RF32</accession>
<evidence type="ECO:0000313" key="2">
    <source>
        <dbReference type="EMBL" id="KAH7093345.1"/>
    </source>
</evidence>
<keyword evidence="3" id="KW-1185">Reference proteome</keyword>
<gene>
    <name evidence="2" type="ORF">FB567DRAFT_173104</name>
</gene>
<dbReference type="EMBL" id="JAGMVJ010000002">
    <property type="protein sequence ID" value="KAH7093345.1"/>
    <property type="molecule type" value="Genomic_DNA"/>
</dbReference>
<keyword evidence="1" id="KW-0812">Transmembrane</keyword>
<dbReference type="Proteomes" id="UP000813461">
    <property type="component" value="Unassembled WGS sequence"/>
</dbReference>
<feature type="transmembrane region" description="Helical" evidence="1">
    <location>
        <begin position="71"/>
        <end position="91"/>
    </location>
</feature>
<sequence>MELRTDISSRTSSVACAFSGRRLEEHPITTVALVTSPQNGSSPTNTTSTIRISRKGPNYDFYNECWAFPPLIYSFFAVIMSILVIVTVLPVPPLSYISALTGAASPLLLIIYMYFLVLTAIIMSTRDSVRPQQRPILASLADGFNIRYRTAWQLVALYFYVIFLGGGCILTGVYYLSSSTVGNIGVLSSSPVLYVMVAIMDERRLWRVSANSGTP</sequence>